<gene>
    <name evidence="2" type="ORF">FD755_021558</name>
</gene>
<accession>A0A5N3W1S3</accession>
<evidence type="ECO:0000313" key="3">
    <source>
        <dbReference type="Proteomes" id="UP000326062"/>
    </source>
</evidence>
<evidence type="ECO:0000313" key="2">
    <source>
        <dbReference type="EMBL" id="KAB0355617.1"/>
    </source>
</evidence>
<proteinExistence type="predicted"/>
<name>A0A5N3W1S3_MUNRE</name>
<dbReference type="Gene3D" id="6.10.140.1730">
    <property type="match status" value="1"/>
</dbReference>
<dbReference type="Proteomes" id="UP000326062">
    <property type="component" value="Chromosome 14"/>
</dbReference>
<keyword evidence="3" id="KW-1185">Reference proteome</keyword>
<sequence length="166" mass="18594">MRNNLIHVSLKIQRFKELTGPWWLRNEHRTQTRPFATSKLMLISIVYFGVHPKLLRNMCFAKKHKKSLKKMQANIAKAMSACAEVVKTLVKPKEVTPKNARGGNCNLSRLAYIAHPKFKKRACAHIAKGLGLCWPKSQDKAQTKAKAPEAPAQAAKDAQTPTKDPG</sequence>
<evidence type="ECO:0000256" key="1">
    <source>
        <dbReference type="SAM" id="MobiDB-lite"/>
    </source>
</evidence>
<dbReference type="EMBL" id="VCEB01000020">
    <property type="protein sequence ID" value="KAB0355617.1"/>
    <property type="molecule type" value="Genomic_DNA"/>
</dbReference>
<comment type="caution">
    <text evidence="2">The sequence shown here is derived from an EMBL/GenBank/DDBJ whole genome shotgun (WGS) entry which is preliminary data.</text>
</comment>
<dbReference type="AlphaFoldDB" id="A0A5N3W1S3"/>
<reference evidence="2 3" key="1">
    <citation type="submission" date="2019-06" db="EMBL/GenBank/DDBJ databases">
        <title>Discovery of a novel chromosome fission-fusion reversal in muntjac.</title>
        <authorList>
            <person name="Mudd A.B."/>
            <person name="Bredeson J.V."/>
            <person name="Baum R."/>
            <person name="Hockemeyer D."/>
            <person name="Rokhsar D.S."/>
        </authorList>
    </citation>
    <scope>NUCLEOTIDE SEQUENCE [LARGE SCALE GENOMIC DNA]</scope>
    <source>
        <strain evidence="2">UCam_UCB_Mr</strain>
        <tissue evidence="2">Fibroblast cell line</tissue>
    </source>
</reference>
<protein>
    <submittedName>
        <fullName evidence="2">Uncharacterized protein</fullName>
    </submittedName>
</protein>
<feature type="region of interest" description="Disordered" evidence="1">
    <location>
        <begin position="141"/>
        <end position="166"/>
    </location>
</feature>
<feature type="compositionally biased region" description="Low complexity" evidence="1">
    <location>
        <begin position="144"/>
        <end position="166"/>
    </location>
</feature>
<organism evidence="2 3">
    <name type="scientific">Muntiacus reevesi</name>
    <name type="common">Reeves' muntjac</name>
    <name type="synonym">Cervus reevesi</name>
    <dbReference type="NCBI Taxonomy" id="9886"/>
    <lineage>
        <taxon>Eukaryota</taxon>
        <taxon>Metazoa</taxon>
        <taxon>Chordata</taxon>
        <taxon>Craniata</taxon>
        <taxon>Vertebrata</taxon>
        <taxon>Euteleostomi</taxon>
        <taxon>Mammalia</taxon>
        <taxon>Eutheria</taxon>
        <taxon>Laurasiatheria</taxon>
        <taxon>Artiodactyla</taxon>
        <taxon>Ruminantia</taxon>
        <taxon>Pecora</taxon>
        <taxon>Cervidae</taxon>
        <taxon>Muntiacinae</taxon>
        <taxon>Muntiacus</taxon>
    </lineage>
</organism>